<dbReference type="Proteomes" id="UP000179245">
    <property type="component" value="Unassembled WGS sequence"/>
</dbReference>
<keyword evidence="4 5" id="KW-0699">rRNA-binding</keyword>
<organism evidence="6 7">
    <name type="scientific">Candidatus Wildermuthbacteria bacterium GWA2_46_15</name>
    <dbReference type="NCBI Taxonomy" id="1802443"/>
    <lineage>
        <taxon>Bacteria</taxon>
        <taxon>Candidatus Wildermuthiibacteriota</taxon>
    </lineage>
</organism>
<protein>
    <recommendedName>
        <fullName evidence="4">Large ribosomal subunit protein bL21</fullName>
    </recommendedName>
</protein>
<dbReference type="GO" id="GO:0003735">
    <property type="term" value="F:structural constituent of ribosome"/>
    <property type="evidence" value="ECO:0007669"/>
    <property type="project" value="InterPro"/>
</dbReference>
<gene>
    <name evidence="4" type="primary">rplU</name>
    <name evidence="6" type="ORF">A2117_00835</name>
</gene>
<comment type="caution">
    <text evidence="6">The sequence shown here is derived from an EMBL/GenBank/DDBJ whole genome shotgun (WGS) entry which is preliminary data.</text>
</comment>
<keyword evidence="3 4" id="KW-0687">Ribonucleoprotein</keyword>
<dbReference type="Pfam" id="PF00829">
    <property type="entry name" value="Ribosomal_L21p"/>
    <property type="match status" value="1"/>
</dbReference>
<dbReference type="EMBL" id="MHTO01000009">
    <property type="protein sequence ID" value="OHA62579.1"/>
    <property type="molecule type" value="Genomic_DNA"/>
</dbReference>
<evidence type="ECO:0000256" key="2">
    <source>
        <dbReference type="ARBA" id="ARBA00022980"/>
    </source>
</evidence>
<evidence type="ECO:0000256" key="3">
    <source>
        <dbReference type="ARBA" id="ARBA00023274"/>
    </source>
</evidence>
<evidence type="ECO:0000256" key="5">
    <source>
        <dbReference type="RuleBase" id="RU000562"/>
    </source>
</evidence>
<dbReference type="GO" id="GO:0019843">
    <property type="term" value="F:rRNA binding"/>
    <property type="evidence" value="ECO:0007669"/>
    <property type="project" value="UniProtKB-UniRule"/>
</dbReference>
<sequence length="102" mass="11447">MTLAVIKTGGKQYIVTPGQKLKIEKLPKEVGDEIIFDQVLLVSNDLTRIGHPVVKDVEVKGKVLSQGKGKKITILKFKPKVRYHKKAGHRQLYTEVEITQIA</sequence>
<keyword evidence="2 4" id="KW-0689">Ribosomal protein</keyword>
<dbReference type="SUPFAM" id="SSF141091">
    <property type="entry name" value="L21p-like"/>
    <property type="match status" value="1"/>
</dbReference>
<proteinExistence type="inferred from homology"/>
<dbReference type="HAMAP" id="MF_01363">
    <property type="entry name" value="Ribosomal_bL21"/>
    <property type="match status" value="1"/>
</dbReference>
<dbReference type="GO" id="GO:1990904">
    <property type="term" value="C:ribonucleoprotein complex"/>
    <property type="evidence" value="ECO:0007669"/>
    <property type="project" value="UniProtKB-KW"/>
</dbReference>
<comment type="function">
    <text evidence="4 5">This protein binds to 23S rRNA in the presence of protein L20.</text>
</comment>
<dbReference type="STRING" id="1802443.A2117_00835"/>
<evidence type="ECO:0000256" key="1">
    <source>
        <dbReference type="ARBA" id="ARBA00008563"/>
    </source>
</evidence>
<evidence type="ECO:0000256" key="4">
    <source>
        <dbReference type="HAMAP-Rule" id="MF_01363"/>
    </source>
</evidence>
<dbReference type="PANTHER" id="PTHR21349:SF0">
    <property type="entry name" value="LARGE RIBOSOMAL SUBUNIT PROTEIN BL21M"/>
    <property type="match status" value="1"/>
</dbReference>
<dbReference type="AlphaFoldDB" id="A0A1G2QR13"/>
<name>A0A1G2QR13_9BACT</name>
<comment type="similarity">
    <text evidence="1 4 5">Belongs to the bacterial ribosomal protein bL21 family.</text>
</comment>
<dbReference type="GO" id="GO:0005737">
    <property type="term" value="C:cytoplasm"/>
    <property type="evidence" value="ECO:0007669"/>
    <property type="project" value="UniProtKB-ARBA"/>
</dbReference>
<evidence type="ECO:0000313" key="7">
    <source>
        <dbReference type="Proteomes" id="UP000179245"/>
    </source>
</evidence>
<keyword evidence="4 5" id="KW-0694">RNA-binding</keyword>
<dbReference type="PANTHER" id="PTHR21349">
    <property type="entry name" value="50S RIBOSOMAL PROTEIN L21"/>
    <property type="match status" value="1"/>
</dbReference>
<dbReference type="InterPro" id="IPR028909">
    <property type="entry name" value="bL21-like"/>
</dbReference>
<dbReference type="NCBIfam" id="TIGR00061">
    <property type="entry name" value="L21"/>
    <property type="match status" value="1"/>
</dbReference>
<dbReference type="GO" id="GO:0005840">
    <property type="term" value="C:ribosome"/>
    <property type="evidence" value="ECO:0007669"/>
    <property type="project" value="UniProtKB-KW"/>
</dbReference>
<dbReference type="InterPro" id="IPR036164">
    <property type="entry name" value="bL21-like_sf"/>
</dbReference>
<accession>A0A1G2QR13</accession>
<evidence type="ECO:0000313" key="6">
    <source>
        <dbReference type="EMBL" id="OHA62579.1"/>
    </source>
</evidence>
<comment type="subunit">
    <text evidence="4">Part of the 50S ribosomal subunit. Contacts protein L20.</text>
</comment>
<reference evidence="6 7" key="1">
    <citation type="journal article" date="2016" name="Nat. Commun.">
        <title>Thousands of microbial genomes shed light on interconnected biogeochemical processes in an aquifer system.</title>
        <authorList>
            <person name="Anantharaman K."/>
            <person name="Brown C.T."/>
            <person name="Hug L.A."/>
            <person name="Sharon I."/>
            <person name="Castelle C.J."/>
            <person name="Probst A.J."/>
            <person name="Thomas B.C."/>
            <person name="Singh A."/>
            <person name="Wilkins M.J."/>
            <person name="Karaoz U."/>
            <person name="Brodie E.L."/>
            <person name="Williams K.H."/>
            <person name="Hubbard S.S."/>
            <person name="Banfield J.F."/>
        </authorList>
    </citation>
    <scope>NUCLEOTIDE SEQUENCE [LARGE SCALE GENOMIC DNA]</scope>
</reference>
<dbReference type="InterPro" id="IPR001787">
    <property type="entry name" value="Ribosomal_bL21"/>
</dbReference>
<dbReference type="GO" id="GO:0006412">
    <property type="term" value="P:translation"/>
    <property type="evidence" value="ECO:0007669"/>
    <property type="project" value="UniProtKB-UniRule"/>
</dbReference>